<dbReference type="OrthoDB" id="2322323at2"/>
<dbReference type="KEGG" id="lje:BUE77_04760"/>
<proteinExistence type="predicted"/>
<accession>A0A2I1XM82</accession>
<evidence type="ECO:0000313" key="1">
    <source>
        <dbReference type="EMBL" id="KAA9322940.1"/>
    </source>
</evidence>
<sequence>MLKFLKQRLKTNTLHIIIGGAIALIGLELWLNKGYFFWPPNMSSILNDDAVGFFGTALGCGIVLWSISKEQNPKTNQIFLTLATAFMTLLAFVELGHAFFMHYPRIFTNVITDVALIAVIMYVARHSDTK</sequence>
<dbReference type="RefSeq" id="WP_006588841.1">
    <property type="nucleotide sequence ID" value="NZ_CATOUV010000001.1"/>
</dbReference>
<dbReference type="Proteomes" id="UP000327236">
    <property type="component" value="Unassembled WGS sequence"/>
</dbReference>
<evidence type="ECO:0000313" key="2">
    <source>
        <dbReference type="Proteomes" id="UP000327236"/>
    </source>
</evidence>
<gene>
    <name evidence="1" type="ORF">F6H94_04075</name>
</gene>
<organism evidence="1 2">
    <name type="scientific">Lactobacillus jensenii</name>
    <dbReference type="NCBI Taxonomy" id="109790"/>
    <lineage>
        <taxon>Bacteria</taxon>
        <taxon>Bacillati</taxon>
        <taxon>Bacillota</taxon>
        <taxon>Bacilli</taxon>
        <taxon>Lactobacillales</taxon>
        <taxon>Lactobacillaceae</taxon>
        <taxon>Lactobacillus</taxon>
    </lineage>
</organism>
<dbReference type="GeneID" id="31743020"/>
<protein>
    <submittedName>
        <fullName evidence="1">Uncharacterized protein</fullName>
    </submittedName>
</protein>
<dbReference type="AlphaFoldDB" id="A0A2I1XM82"/>
<dbReference type="EMBL" id="VYWW01000013">
    <property type="protein sequence ID" value="KAA9322940.1"/>
    <property type="molecule type" value="Genomic_DNA"/>
</dbReference>
<dbReference type="STRING" id="109790.BUE77_04760"/>
<name>A0A2I1XM82_LACJE</name>
<reference evidence="1 2" key="1">
    <citation type="submission" date="2019-09" db="EMBL/GenBank/DDBJ databases">
        <title>Draft genome sequence assemblies of isolates from the urinary tract.</title>
        <authorList>
            <person name="Mores C.R."/>
            <person name="Putonti C."/>
            <person name="Wolfe A.J."/>
        </authorList>
    </citation>
    <scope>NUCLEOTIDE SEQUENCE [LARGE SCALE GENOMIC DNA]</scope>
    <source>
        <strain evidence="1 2">UMB246</strain>
    </source>
</reference>
<comment type="caution">
    <text evidence="1">The sequence shown here is derived from an EMBL/GenBank/DDBJ whole genome shotgun (WGS) entry which is preliminary data.</text>
</comment>